<dbReference type="PROSITE" id="PS50263">
    <property type="entry name" value="CN_HYDROLASE"/>
    <property type="match status" value="1"/>
</dbReference>
<dbReference type="EMBL" id="OX365700">
    <property type="protein sequence ID" value="CAI4032865.1"/>
    <property type="molecule type" value="Genomic_DNA"/>
</dbReference>
<protein>
    <submittedName>
        <fullName evidence="3">Nitrilase</fullName>
    </submittedName>
</protein>
<dbReference type="Proteomes" id="UP001179121">
    <property type="component" value="Chromosome"/>
</dbReference>
<evidence type="ECO:0000259" key="2">
    <source>
        <dbReference type="PROSITE" id="PS50263"/>
    </source>
</evidence>
<accession>A0AA86T659</accession>
<feature type="domain" description="CN hydrolase" evidence="2">
    <location>
        <begin position="1"/>
        <end position="238"/>
    </location>
</feature>
<dbReference type="InterPro" id="IPR036526">
    <property type="entry name" value="C-N_Hydrolase_sf"/>
</dbReference>
<dbReference type="RefSeq" id="WP_289269580.1">
    <property type="nucleotide sequence ID" value="NZ_OX365700.1"/>
</dbReference>
<dbReference type="GO" id="GO:0016811">
    <property type="term" value="F:hydrolase activity, acting on carbon-nitrogen (but not peptide) bonds, in linear amides"/>
    <property type="evidence" value="ECO:0007669"/>
    <property type="project" value="TreeGrafter"/>
</dbReference>
<organism evidence="3 4">
    <name type="scientific">Nitrospira tepida</name>
    <dbReference type="NCBI Taxonomy" id="2973512"/>
    <lineage>
        <taxon>Bacteria</taxon>
        <taxon>Pseudomonadati</taxon>
        <taxon>Nitrospirota</taxon>
        <taxon>Nitrospiria</taxon>
        <taxon>Nitrospirales</taxon>
        <taxon>Nitrospiraceae</taxon>
        <taxon>Nitrospira</taxon>
    </lineage>
</organism>
<gene>
    <name evidence="3" type="ORF">DNFV4_03295</name>
</gene>
<dbReference type="SUPFAM" id="SSF56317">
    <property type="entry name" value="Carbon-nitrogen hydrolase"/>
    <property type="match status" value="1"/>
</dbReference>
<sequence>MRVGYLQFDPIFAEVKRNLDRVAERLSRETCDLMVLPELFASGYQFVSETEVRALAEPVPDGPTTQRLVEIARERNMHLAAGLPERGTDGCYNSAVLVGPQGFIGLYRKTHLFFEETLWFRPGNTGFQVWDLGVAKVGLMVCFDWYYPESARTLALKGAEIICHPSNLVLPHCPDAMVTRSLENRVFAITANRIGTEARGGKPPMTFIGNSEVVTPRGKILQRAPRDREEAAVIEIDPAEAANKALNPYNDLLKDRRVELYNPS</sequence>
<dbReference type="PANTHER" id="PTHR43674">
    <property type="entry name" value="NITRILASE C965.09-RELATED"/>
    <property type="match status" value="1"/>
</dbReference>
<dbReference type="InterPro" id="IPR003010">
    <property type="entry name" value="C-N_Hydrolase"/>
</dbReference>
<reference evidence="3" key="1">
    <citation type="submission" date="2022-10" db="EMBL/GenBank/DDBJ databases">
        <authorList>
            <person name="Koch H."/>
        </authorList>
    </citation>
    <scope>NUCLEOTIDE SEQUENCE</scope>
    <source>
        <strain evidence="3">DNF</strain>
    </source>
</reference>
<dbReference type="AlphaFoldDB" id="A0AA86T659"/>
<dbReference type="Gene3D" id="3.60.110.10">
    <property type="entry name" value="Carbon-nitrogen hydrolase"/>
    <property type="match status" value="1"/>
</dbReference>
<dbReference type="Pfam" id="PF00795">
    <property type="entry name" value="CN_hydrolase"/>
    <property type="match status" value="1"/>
</dbReference>
<dbReference type="PANTHER" id="PTHR43674:SF2">
    <property type="entry name" value="BETA-UREIDOPROPIONASE"/>
    <property type="match status" value="1"/>
</dbReference>
<name>A0AA86T659_9BACT</name>
<evidence type="ECO:0000256" key="1">
    <source>
        <dbReference type="ARBA" id="ARBA00022801"/>
    </source>
</evidence>
<evidence type="ECO:0000313" key="4">
    <source>
        <dbReference type="Proteomes" id="UP001179121"/>
    </source>
</evidence>
<dbReference type="InterPro" id="IPR050345">
    <property type="entry name" value="Aliph_Amidase/BUP"/>
</dbReference>
<keyword evidence="4" id="KW-1185">Reference proteome</keyword>
<proteinExistence type="predicted"/>
<keyword evidence="1" id="KW-0378">Hydrolase</keyword>
<evidence type="ECO:0000313" key="3">
    <source>
        <dbReference type="EMBL" id="CAI4032865.1"/>
    </source>
</evidence>
<dbReference type="KEGG" id="nti:DNFV4_03295"/>